<sequence length="36" mass="3877">KGQMEASRSLGLSYSQTMKTVIIMPQAIKNILPALG</sequence>
<evidence type="ECO:0000256" key="3">
    <source>
        <dbReference type="ARBA" id="ARBA00022692"/>
    </source>
</evidence>
<evidence type="ECO:0000256" key="1">
    <source>
        <dbReference type="ARBA" id="ARBA00004141"/>
    </source>
</evidence>
<reference evidence="7 8" key="1">
    <citation type="journal article" date="2012" name="BMC Genomics">
        <title>Comparative genomic analysis of the genus Staphylococcus including Staphylococcus aureus and its newly described sister species Staphylococcus simiae.</title>
        <authorList>
            <person name="Suzuki H."/>
            <person name="Lefebure T."/>
            <person name="Pavinski Bitar P."/>
            <person name="Stanhope M.J."/>
        </authorList>
    </citation>
    <scope>NUCLEOTIDE SEQUENCE [LARGE SCALE GENOMIC DNA]</scope>
    <source>
        <strain evidence="7 8">CCM 7213</strain>
    </source>
</reference>
<dbReference type="AlphaFoldDB" id="G5JG66"/>
<dbReference type="Gene3D" id="1.10.3720.10">
    <property type="entry name" value="MetI-like"/>
    <property type="match status" value="1"/>
</dbReference>
<evidence type="ECO:0000313" key="8">
    <source>
        <dbReference type="Proteomes" id="UP000005413"/>
    </source>
</evidence>
<keyword evidence="3" id="KW-0812">Transmembrane</keyword>
<dbReference type="SUPFAM" id="SSF161098">
    <property type="entry name" value="MetI-like"/>
    <property type="match status" value="1"/>
</dbReference>
<evidence type="ECO:0000313" key="7">
    <source>
        <dbReference type="EMBL" id="EHJ08820.1"/>
    </source>
</evidence>
<dbReference type="PANTHER" id="PTHR30614">
    <property type="entry name" value="MEMBRANE COMPONENT OF AMINO ACID ABC TRANSPORTER"/>
    <property type="match status" value="1"/>
</dbReference>
<dbReference type="Proteomes" id="UP000005413">
    <property type="component" value="Unassembled WGS sequence"/>
</dbReference>
<evidence type="ECO:0000256" key="5">
    <source>
        <dbReference type="ARBA" id="ARBA00022989"/>
    </source>
</evidence>
<feature type="non-terminal residue" evidence="7">
    <location>
        <position position="36"/>
    </location>
</feature>
<dbReference type="PANTHER" id="PTHR30614:SF20">
    <property type="entry name" value="GLUTAMINE TRANSPORT SYSTEM PERMEASE PROTEIN GLNP"/>
    <property type="match status" value="1"/>
</dbReference>
<organism evidence="7 8">
    <name type="scientific">Staphylococcus simiae CCM 7213 = CCUG 51256</name>
    <dbReference type="NCBI Taxonomy" id="911238"/>
    <lineage>
        <taxon>Bacteria</taxon>
        <taxon>Bacillati</taxon>
        <taxon>Bacillota</taxon>
        <taxon>Bacilli</taxon>
        <taxon>Bacillales</taxon>
        <taxon>Staphylococcaceae</taxon>
        <taxon>Staphylococcus</taxon>
    </lineage>
</organism>
<accession>G5JG66</accession>
<dbReference type="GO" id="GO:0055085">
    <property type="term" value="P:transmembrane transport"/>
    <property type="evidence" value="ECO:0007669"/>
    <property type="project" value="InterPro"/>
</dbReference>
<name>G5JG66_9STAP</name>
<comment type="caution">
    <text evidence="7">The sequence shown here is derived from an EMBL/GenBank/DDBJ whole genome shotgun (WGS) entry which is preliminary data.</text>
</comment>
<proteinExistence type="inferred from homology"/>
<keyword evidence="5" id="KW-1133">Transmembrane helix</keyword>
<dbReference type="GO" id="GO:0006865">
    <property type="term" value="P:amino acid transport"/>
    <property type="evidence" value="ECO:0007669"/>
    <property type="project" value="UniProtKB-KW"/>
</dbReference>
<keyword evidence="4" id="KW-0029">Amino-acid transport</keyword>
<feature type="non-terminal residue" evidence="7">
    <location>
        <position position="1"/>
    </location>
</feature>
<dbReference type="EMBL" id="AEUN01000041">
    <property type="protein sequence ID" value="EHJ08820.1"/>
    <property type="molecule type" value="Genomic_DNA"/>
</dbReference>
<comment type="subcellular location">
    <subcellularLocation>
        <location evidence="1">Membrane</location>
        <topology evidence="1">Multi-pass membrane protein</topology>
    </subcellularLocation>
</comment>
<keyword evidence="4" id="KW-0813">Transport</keyword>
<keyword evidence="8" id="KW-1185">Reference proteome</keyword>
<gene>
    <name evidence="7" type="ORF">SS7213T_02153</name>
</gene>
<dbReference type="GO" id="GO:0005886">
    <property type="term" value="C:plasma membrane"/>
    <property type="evidence" value="ECO:0007669"/>
    <property type="project" value="TreeGrafter"/>
</dbReference>
<keyword evidence="6" id="KW-0472">Membrane</keyword>
<evidence type="ECO:0000256" key="2">
    <source>
        <dbReference type="ARBA" id="ARBA00010072"/>
    </source>
</evidence>
<dbReference type="InterPro" id="IPR043429">
    <property type="entry name" value="ArtM/GltK/GlnP/TcyL/YhdX-like"/>
</dbReference>
<dbReference type="InterPro" id="IPR035906">
    <property type="entry name" value="MetI-like_sf"/>
</dbReference>
<evidence type="ECO:0000256" key="6">
    <source>
        <dbReference type="ARBA" id="ARBA00023136"/>
    </source>
</evidence>
<protein>
    <submittedName>
        <fullName evidence="7">Uncharacterized protein</fullName>
    </submittedName>
</protein>
<comment type="similarity">
    <text evidence="2">Belongs to the binding-protein-dependent transport system permease family. HisMQ subfamily.</text>
</comment>
<evidence type="ECO:0000256" key="4">
    <source>
        <dbReference type="ARBA" id="ARBA00022970"/>
    </source>
</evidence>